<evidence type="ECO:0000259" key="10">
    <source>
        <dbReference type="PROSITE" id="PS51195"/>
    </source>
</evidence>
<dbReference type="Proteomes" id="UP000191448">
    <property type="component" value="Unassembled WGS sequence"/>
</dbReference>
<feature type="domain" description="Helicase ATP-binding" evidence="8">
    <location>
        <begin position="33"/>
        <end position="203"/>
    </location>
</feature>
<evidence type="ECO:0000256" key="2">
    <source>
        <dbReference type="ARBA" id="ARBA00022801"/>
    </source>
</evidence>
<reference evidence="11 12" key="1">
    <citation type="submission" date="2016-02" db="EMBL/GenBank/DDBJ databases">
        <title>Genome sequence of Clostridium thermobutyricum DSM 4928.</title>
        <authorList>
            <person name="Poehlein A."/>
            <person name="Daniel R."/>
        </authorList>
    </citation>
    <scope>NUCLEOTIDE SEQUENCE [LARGE SCALE GENOMIC DNA]</scope>
    <source>
        <strain evidence="11 12">DSM 4928</strain>
    </source>
</reference>
<feature type="domain" description="Helicase C-terminal" evidence="9">
    <location>
        <begin position="227"/>
        <end position="377"/>
    </location>
</feature>
<dbReference type="Gene3D" id="3.30.70.330">
    <property type="match status" value="1"/>
</dbReference>
<dbReference type="SUPFAM" id="SSF52540">
    <property type="entry name" value="P-loop containing nucleoside triphosphate hydrolases"/>
    <property type="match status" value="1"/>
</dbReference>
<dbReference type="OrthoDB" id="9805696at2"/>
<accession>A0A1V4SXZ3</accession>
<organism evidence="11 12">
    <name type="scientific">Clostridium thermobutyricum DSM 4928</name>
    <dbReference type="NCBI Taxonomy" id="1121339"/>
    <lineage>
        <taxon>Bacteria</taxon>
        <taxon>Bacillati</taxon>
        <taxon>Bacillota</taxon>
        <taxon>Clostridia</taxon>
        <taxon>Eubacteriales</taxon>
        <taxon>Clostridiaceae</taxon>
        <taxon>Clostridium</taxon>
    </lineage>
</organism>
<dbReference type="InterPro" id="IPR044742">
    <property type="entry name" value="DEAD/DEAH_RhlB"/>
</dbReference>
<evidence type="ECO:0000256" key="6">
    <source>
        <dbReference type="PROSITE-ProRule" id="PRU00552"/>
    </source>
</evidence>
<dbReference type="GO" id="GO:0003676">
    <property type="term" value="F:nucleic acid binding"/>
    <property type="evidence" value="ECO:0007669"/>
    <property type="project" value="InterPro"/>
</dbReference>
<evidence type="ECO:0000259" key="9">
    <source>
        <dbReference type="PROSITE" id="PS51194"/>
    </source>
</evidence>
<keyword evidence="1 7" id="KW-0547">Nucleotide-binding</keyword>
<feature type="domain" description="DEAD-box RNA helicase Q" evidence="10">
    <location>
        <begin position="2"/>
        <end position="30"/>
    </location>
</feature>
<protein>
    <submittedName>
        <fullName evidence="11">ATP-dependent RNA helicase DbpA</fullName>
        <ecNumber evidence="11">3.6.4.13</ecNumber>
    </submittedName>
</protein>
<dbReference type="RefSeq" id="WP_080022384.1">
    <property type="nucleotide sequence ID" value="NZ_LTAY01000030.1"/>
</dbReference>
<keyword evidence="3 7" id="KW-0347">Helicase</keyword>
<dbReference type="PROSITE" id="PS51192">
    <property type="entry name" value="HELICASE_ATP_BIND_1"/>
    <property type="match status" value="1"/>
</dbReference>
<dbReference type="Pfam" id="PF03880">
    <property type="entry name" value="DbpA"/>
    <property type="match status" value="1"/>
</dbReference>
<dbReference type="GO" id="GO:0005524">
    <property type="term" value="F:ATP binding"/>
    <property type="evidence" value="ECO:0007669"/>
    <property type="project" value="UniProtKB-KW"/>
</dbReference>
<dbReference type="InterPro" id="IPR000629">
    <property type="entry name" value="RNA-helicase_DEAD-box_CS"/>
</dbReference>
<comment type="caution">
    <text evidence="11">The sequence shown here is derived from an EMBL/GenBank/DDBJ whole genome shotgun (WGS) entry which is preliminary data.</text>
</comment>
<name>A0A1V4SXZ3_9CLOT</name>
<dbReference type="EC" id="3.6.4.13" evidence="11"/>
<dbReference type="PANTHER" id="PTHR47959">
    <property type="entry name" value="ATP-DEPENDENT RNA HELICASE RHLE-RELATED"/>
    <property type="match status" value="1"/>
</dbReference>
<dbReference type="CDD" id="cd18787">
    <property type="entry name" value="SF2_C_DEAD"/>
    <property type="match status" value="1"/>
</dbReference>
<dbReference type="GO" id="GO:0003724">
    <property type="term" value="F:RNA helicase activity"/>
    <property type="evidence" value="ECO:0007669"/>
    <property type="project" value="UniProtKB-EC"/>
</dbReference>
<comment type="similarity">
    <text evidence="5 7">Belongs to the DEAD box helicase family.</text>
</comment>
<evidence type="ECO:0000256" key="4">
    <source>
        <dbReference type="ARBA" id="ARBA00022840"/>
    </source>
</evidence>
<dbReference type="EMBL" id="LTAY01000030">
    <property type="protein sequence ID" value="OPX48584.1"/>
    <property type="molecule type" value="Genomic_DNA"/>
</dbReference>
<evidence type="ECO:0000256" key="7">
    <source>
        <dbReference type="RuleBase" id="RU000492"/>
    </source>
</evidence>
<evidence type="ECO:0000256" key="1">
    <source>
        <dbReference type="ARBA" id="ARBA00022741"/>
    </source>
</evidence>
<gene>
    <name evidence="11" type="primary">dbpA</name>
    <name evidence="11" type="ORF">CLTHE_11150</name>
</gene>
<dbReference type="InterPro" id="IPR014014">
    <property type="entry name" value="RNA_helicase_DEAD_Q_motif"/>
</dbReference>
<dbReference type="InterPro" id="IPR014001">
    <property type="entry name" value="Helicase_ATP-bd"/>
</dbReference>
<dbReference type="InterPro" id="IPR011545">
    <property type="entry name" value="DEAD/DEAH_box_helicase_dom"/>
</dbReference>
<dbReference type="SMART" id="SM00487">
    <property type="entry name" value="DEXDc"/>
    <property type="match status" value="1"/>
</dbReference>
<dbReference type="PROSITE" id="PS51195">
    <property type="entry name" value="Q_MOTIF"/>
    <property type="match status" value="1"/>
</dbReference>
<dbReference type="PROSITE" id="PS51194">
    <property type="entry name" value="HELICASE_CTER"/>
    <property type="match status" value="1"/>
</dbReference>
<dbReference type="InterPro" id="IPR005580">
    <property type="entry name" value="DbpA/CsdA_RNA-bd_dom"/>
</dbReference>
<evidence type="ECO:0000256" key="3">
    <source>
        <dbReference type="ARBA" id="ARBA00022806"/>
    </source>
</evidence>
<evidence type="ECO:0000313" key="11">
    <source>
        <dbReference type="EMBL" id="OPX48584.1"/>
    </source>
</evidence>
<dbReference type="GO" id="GO:0016787">
    <property type="term" value="F:hydrolase activity"/>
    <property type="evidence" value="ECO:0007669"/>
    <property type="project" value="UniProtKB-KW"/>
</dbReference>
<dbReference type="AlphaFoldDB" id="A0A1V4SXZ3"/>
<dbReference type="GO" id="GO:0005829">
    <property type="term" value="C:cytosol"/>
    <property type="evidence" value="ECO:0007669"/>
    <property type="project" value="TreeGrafter"/>
</dbReference>
<dbReference type="InterPro" id="IPR012677">
    <property type="entry name" value="Nucleotide-bd_a/b_plait_sf"/>
</dbReference>
<dbReference type="InterPro" id="IPR050079">
    <property type="entry name" value="DEAD_box_RNA_helicase"/>
</dbReference>
<proteinExistence type="inferred from homology"/>
<dbReference type="Pfam" id="PF00270">
    <property type="entry name" value="DEAD"/>
    <property type="match status" value="1"/>
</dbReference>
<dbReference type="SMART" id="SM00490">
    <property type="entry name" value="HELICc"/>
    <property type="match status" value="1"/>
</dbReference>
<keyword evidence="4 7" id="KW-0067">ATP-binding</keyword>
<dbReference type="CDD" id="cd00268">
    <property type="entry name" value="DEADc"/>
    <property type="match status" value="1"/>
</dbReference>
<sequence>MSSFNDFKLSKEILKAINDLGYKKPTEVQEKVIKEALLNKDLIVKSQTGSGKTGAFAIPLCERLSFDEEWDKALILAPTRELAIQISQDIKNIGRYKKLKVCTLIGKESVKEQDNALKGKVHIVVGTPGRVLDHLDKGTLNGKMIKYLVIDEADEMFNMGFINQVEGVCRRINKNRTTMLFSATVPEKIEELTKKHMDRPVWIKCEGKGLVTEGITHGLIVVEGKEKLEKVNSILLSEIPERAIIFCRTKDNVEIAYNYFKEKGYSIDKLHGDMIQKERNKKMDSFREGRFKILIATDIAARGLDVENVTHVINIDIPVEKEAYVHRIGRTGRGGLKGSSITIMTPYEDKYLNRIEEYINLKIELYKEKEIKDKALSEKILRQNPKKREDKKKSIKGITKLYLNGGKKKKIRILDIVGTICSIDGIEKDDIGIIEIKDNGSTVEIFNNKGEKVLRELKNKTIKGKKLKVEKAKN</sequence>
<dbReference type="PROSITE" id="PS00039">
    <property type="entry name" value="DEAD_ATP_HELICASE"/>
    <property type="match status" value="1"/>
</dbReference>
<feature type="short sequence motif" description="Q motif" evidence="6">
    <location>
        <begin position="2"/>
        <end position="30"/>
    </location>
</feature>
<dbReference type="InterPro" id="IPR027417">
    <property type="entry name" value="P-loop_NTPase"/>
</dbReference>
<dbReference type="PANTHER" id="PTHR47959:SF1">
    <property type="entry name" value="ATP-DEPENDENT RNA HELICASE DBPA"/>
    <property type="match status" value="1"/>
</dbReference>
<evidence type="ECO:0000256" key="5">
    <source>
        <dbReference type="ARBA" id="ARBA00038437"/>
    </source>
</evidence>
<evidence type="ECO:0000259" key="8">
    <source>
        <dbReference type="PROSITE" id="PS51192"/>
    </source>
</evidence>
<dbReference type="InterPro" id="IPR001650">
    <property type="entry name" value="Helicase_C-like"/>
</dbReference>
<evidence type="ECO:0000313" key="12">
    <source>
        <dbReference type="Proteomes" id="UP000191448"/>
    </source>
</evidence>
<keyword evidence="2 7" id="KW-0378">Hydrolase</keyword>
<dbReference type="Pfam" id="PF00271">
    <property type="entry name" value="Helicase_C"/>
    <property type="match status" value="1"/>
</dbReference>
<dbReference type="Gene3D" id="3.40.50.300">
    <property type="entry name" value="P-loop containing nucleotide triphosphate hydrolases"/>
    <property type="match status" value="2"/>
</dbReference>